<gene>
    <name evidence="1" type="ORF">L0U89_19105</name>
</gene>
<dbReference type="EMBL" id="JAKEVZ010000022">
    <property type="protein sequence ID" value="MCF1753177.1"/>
    <property type="molecule type" value="Genomic_DNA"/>
</dbReference>
<sequence length="178" mass="20726">MHDWITILISVIALGFSVAAYFRGRNIDLQNQVYLKKLEAYSDVIGEFFKLLKILGDVRDEAEELITGDKAFMNIVKLNELGDKIDFEIDQIHKEIGLRSIYFSEELIAEIMNYLDTLYGEIDMKNSENPIEDINSIIDFQTQELEKLITKMRNEIGLNEMNRKLLKRVEKGDFKNLI</sequence>
<protein>
    <submittedName>
        <fullName evidence="1">Uncharacterized protein</fullName>
    </submittedName>
</protein>
<name>A0ABS9C0I4_9BACT</name>
<organism evidence="1 2">
    <name type="scientific">Mariniradius sediminis</name>
    <dbReference type="NCBI Taxonomy" id="2909237"/>
    <lineage>
        <taxon>Bacteria</taxon>
        <taxon>Pseudomonadati</taxon>
        <taxon>Bacteroidota</taxon>
        <taxon>Cytophagia</taxon>
        <taxon>Cytophagales</taxon>
        <taxon>Cyclobacteriaceae</taxon>
        <taxon>Mariniradius</taxon>
    </lineage>
</organism>
<evidence type="ECO:0000313" key="1">
    <source>
        <dbReference type="EMBL" id="MCF1753177.1"/>
    </source>
</evidence>
<accession>A0ABS9C0I4</accession>
<dbReference type="Proteomes" id="UP001201449">
    <property type="component" value="Unassembled WGS sequence"/>
</dbReference>
<keyword evidence="2" id="KW-1185">Reference proteome</keyword>
<reference evidence="1 2" key="1">
    <citation type="submission" date="2022-01" db="EMBL/GenBank/DDBJ databases">
        <title>Mariniradius saccharolyticus sp. nov., isolated from sediment of a river.</title>
        <authorList>
            <person name="Liu H."/>
        </authorList>
    </citation>
    <scope>NUCLEOTIDE SEQUENCE [LARGE SCALE GENOMIC DNA]</scope>
    <source>
        <strain evidence="1 2">RY-2</strain>
    </source>
</reference>
<proteinExistence type="predicted"/>
<comment type="caution">
    <text evidence="1">The sequence shown here is derived from an EMBL/GenBank/DDBJ whole genome shotgun (WGS) entry which is preliminary data.</text>
</comment>
<dbReference type="RefSeq" id="WP_234862989.1">
    <property type="nucleotide sequence ID" value="NZ_JAKEVZ010000022.1"/>
</dbReference>
<evidence type="ECO:0000313" key="2">
    <source>
        <dbReference type="Proteomes" id="UP001201449"/>
    </source>
</evidence>